<evidence type="ECO:0000313" key="2">
    <source>
        <dbReference type="Proteomes" id="UP001320876"/>
    </source>
</evidence>
<protein>
    <submittedName>
        <fullName evidence="1">Uncharacterized protein</fullName>
    </submittedName>
</protein>
<comment type="caution">
    <text evidence="1">The sequence shown here is derived from an EMBL/GenBank/DDBJ whole genome shotgun (WGS) entry which is preliminary data.</text>
</comment>
<accession>A0ABT3GQP1</accession>
<evidence type="ECO:0000313" key="1">
    <source>
        <dbReference type="EMBL" id="MCW1925842.1"/>
    </source>
</evidence>
<proteinExistence type="predicted"/>
<name>A0ABT3GQP1_9BACT</name>
<dbReference type="EMBL" id="JAPDDT010000018">
    <property type="protein sequence ID" value="MCW1925842.1"/>
    <property type="molecule type" value="Genomic_DNA"/>
</dbReference>
<sequence>MKFFIPSVEDPDQAQLLHQVLANACSQKFGISVTPARVFALRYRCEDHEYLAQVGIPHPPGPEAHEVVAIFPSPQVYLICMRGEVTASYRWRVIARNAISDAEYFNEIDDQIPEPE</sequence>
<reference evidence="1 2" key="1">
    <citation type="submission" date="2022-10" db="EMBL/GenBank/DDBJ databases">
        <title>Luteolibacter arcticus strain CCTCC AB 2014275, whole genome shotgun sequencing project.</title>
        <authorList>
            <person name="Zhao G."/>
            <person name="Shen L."/>
        </authorList>
    </citation>
    <scope>NUCLEOTIDE SEQUENCE [LARGE SCALE GENOMIC DNA]</scope>
    <source>
        <strain evidence="1 2">CCTCC AB 2014275</strain>
    </source>
</reference>
<gene>
    <name evidence="1" type="ORF">OKA05_25005</name>
</gene>
<organism evidence="1 2">
    <name type="scientific">Luteolibacter arcticus</name>
    <dbReference type="NCBI Taxonomy" id="1581411"/>
    <lineage>
        <taxon>Bacteria</taxon>
        <taxon>Pseudomonadati</taxon>
        <taxon>Verrucomicrobiota</taxon>
        <taxon>Verrucomicrobiia</taxon>
        <taxon>Verrucomicrobiales</taxon>
        <taxon>Verrucomicrobiaceae</taxon>
        <taxon>Luteolibacter</taxon>
    </lineage>
</organism>
<dbReference type="Proteomes" id="UP001320876">
    <property type="component" value="Unassembled WGS sequence"/>
</dbReference>
<dbReference type="RefSeq" id="WP_264489949.1">
    <property type="nucleotide sequence ID" value="NZ_JAPDDT010000018.1"/>
</dbReference>
<keyword evidence="2" id="KW-1185">Reference proteome</keyword>